<dbReference type="PANTHER" id="PTHR33048">
    <property type="entry name" value="PTH11-LIKE INTEGRAL MEMBRANE PROTEIN (AFU_ORTHOLOGUE AFUA_5G11245)"/>
    <property type="match status" value="1"/>
</dbReference>
<dbReference type="HOGENOM" id="CLU_052841_0_1_1"/>
<gene>
    <name evidence="9" type="ORF">GYMLUDRAFT_42890</name>
</gene>
<evidence type="ECO:0000256" key="2">
    <source>
        <dbReference type="ARBA" id="ARBA00022692"/>
    </source>
</evidence>
<feature type="transmembrane region" description="Helical" evidence="6">
    <location>
        <begin position="74"/>
        <end position="101"/>
    </location>
</feature>
<feature type="transmembrane region" description="Helical" evidence="6">
    <location>
        <begin position="152"/>
        <end position="174"/>
    </location>
</feature>
<feature type="signal peptide" evidence="7">
    <location>
        <begin position="1"/>
        <end position="17"/>
    </location>
</feature>
<evidence type="ECO:0000256" key="1">
    <source>
        <dbReference type="ARBA" id="ARBA00004141"/>
    </source>
</evidence>
<evidence type="ECO:0000259" key="8">
    <source>
        <dbReference type="Pfam" id="PF20684"/>
    </source>
</evidence>
<dbReference type="Proteomes" id="UP000053593">
    <property type="component" value="Unassembled WGS sequence"/>
</dbReference>
<dbReference type="PANTHER" id="PTHR33048:SF47">
    <property type="entry name" value="INTEGRAL MEMBRANE PROTEIN-RELATED"/>
    <property type="match status" value="1"/>
</dbReference>
<protein>
    <recommendedName>
        <fullName evidence="8">Rhodopsin domain-containing protein</fullName>
    </recommendedName>
</protein>
<reference evidence="9 10" key="1">
    <citation type="submission" date="2014-04" db="EMBL/GenBank/DDBJ databases">
        <title>Evolutionary Origins and Diversification of the Mycorrhizal Mutualists.</title>
        <authorList>
            <consortium name="DOE Joint Genome Institute"/>
            <consortium name="Mycorrhizal Genomics Consortium"/>
            <person name="Kohler A."/>
            <person name="Kuo A."/>
            <person name="Nagy L.G."/>
            <person name="Floudas D."/>
            <person name="Copeland A."/>
            <person name="Barry K.W."/>
            <person name="Cichocki N."/>
            <person name="Veneault-Fourrey C."/>
            <person name="LaButti K."/>
            <person name="Lindquist E.A."/>
            <person name="Lipzen A."/>
            <person name="Lundell T."/>
            <person name="Morin E."/>
            <person name="Murat C."/>
            <person name="Riley R."/>
            <person name="Ohm R."/>
            <person name="Sun H."/>
            <person name="Tunlid A."/>
            <person name="Henrissat B."/>
            <person name="Grigoriev I.V."/>
            <person name="Hibbett D.S."/>
            <person name="Martin F."/>
        </authorList>
    </citation>
    <scope>NUCLEOTIDE SEQUENCE [LARGE SCALE GENOMIC DNA]</scope>
    <source>
        <strain evidence="9 10">FD-317 M1</strain>
    </source>
</reference>
<organism evidence="9 10">
    <name type="scientific">Collybiopsis luxurians FD-317 M1</name>
    <dbReference type="NCBI Taxonomy" id="944289"/>
    <lineage>
        <taxon>Eukaryota</taxon>
        <taxon>Fungi</taxon>
        <taxon>Dikarya</taxon>
        <taxon>Basidiomycota</taxon>
        <taxon>Agaricomycotina</taxon>
        <taxon>Agaricomycetes</taxon>
        <taxon>Agaricomycetidae</taxon>
        <taxon>Agaricales</taxon>
        <taxon>Marasmiineae</taxon>
        <taxon>Omphalotaceae</taxon>
        <taxon>Collybiopsis</taxon>
        <taxon>Collybiopsis luxurians</taxon>
    </lineage>
</organism>
<keyword evidence="3 6" id="KW-1133">Transmembrane helix</keyword>
<feature type="transmembrane region" description="Helical" evidence="6">
    <location>
        <begin position="33"/>
        <end position="54"/>
    </location>
</feature>
<name>A0A0D0BZG7_9AGAR</name>
<dbReference type="AlphaFoldDB" id="A0A0D0BZG7"/>
<comment type="subcellular location">
    <subcellularLocation>
        <location evidence="1">Membrane</location>
        <topology evidence="1">Multi-pass membrane protein</topology>
    </subcellularLocation>
</comment>
<sequence>MWAFLTMVLTTLVIVGALLPSHPTDRHNHQVQIIQFWIIMTSYSAGAWFARISLMLSTVRLIPIIFKLRRISELAFVSFLLMCMSVLIAKLHFCASDLSWYKMPSPVCPLTRNTNLAAGELTTFLLADMILVAIPLRLLYRISLPREKRRMLILMFSANIITSIVSVLRVVFLIGSSGGMVSLAIKAEVGTALIVADLAILTPYIYRLVKPEGDFDSKPDTHYRSVQPDGGIVMRRVSDLAPDMRLDNLNRGSTAAMDRSCTAIHLPDRETAVNISSARPERRASVDLYRQKSFVSSRSDITQAKTTQFETPSA</sequence>
<feature type="transmembrane region" description="Helical" evidence="6">
    <location>
        <begin position="121"/>
        <end position="140"/>
    </location>
</feature>
<feature type="chain" id="PRO_5002208051" description="Rhodopsin domain-containing protein" evidence="7">
    <location>
        <begin position="18"/>
        <end position="314"/>
    </location>
</feature>
<dbReference type="InterPro" id="IPR049326">
    <property type="entry name" value="Rhodopsin_dom_fungi"/>
</dbReference>
<evidence type="ECO:0000256" key="3">
    <source>
        <dbReference type="ARBA" id="ARBA00022989"/>
    </source>
</evidence>
<dbReference type="InterPro" id="IPR052337">
    <property type="entry name" value="SAT4-like"/>
</dbReference>
<keyword evidence="4 6" id="KW-0472">Membrane</keyword>
<evidence type="ECO:0000256" key="5">
    <source>
        <dbReference type="ARBA" id="ARBA00038359"/>
    </source>
</evidence>
<keyword evidence="7" id="KW-0732">Signal</keyword>
<evidence type="ECO:0000313" key="10">
    <source>
        <dbReference type="Proteomes" id="UP000053593"/>
    </source>
</evidence>
<keyword evidence="2 6" id="KW-0812">Transmembrane</keyword>
<dbReference type="OrthoDB" id="3229610at2759"/>
<accession>A0A0D0BZG7</accession>
<dbReference type="GO" id="GO:0016020">
    <property type="term" value="C:membrane"/>
    <property type="evidence" value="ECO:0007669"/>
    <property type="project" value="UniProtKB-SubCell"/>
</dbReference>
<dbReference type="EMBL" id="KN834771">
    <property type="protein sequence ID" value="KIK61306.1"/>
    <property type="molecule type" value="Genomic_DNA"/>
</dbReference>
<feature type="domain" description="Rhodopsin" evidence="8">
    <location>
        <begin position="27"/>
        <end position="175"/>
    </location>
</feature>
<evidence type="ECO:0000256" key="7">
    <source>
        <dbReference type="SAM" id="SignalP"/>
    </source>
</evidence>
<keyword evidence="10" id="KW-1185">Reference proteome</keyword>
<evidence type="ECO:0000256" key="4">
    <source>
        <dbReference type="ARBA" id="ARBA00023136"/>
    </source>
</evidence>
<dbReference type="Pfam" id="PF20684">
    <property type="entry name" value="Fung_rhodopsin"/>
    <property type="match status" value="1"/>
</dbReference>
<evidence type="ECO:0000256" key="6">
    <source>
        <dbReference type="SAM" id="Phobius"/>
    </source>
</evidence>
<comment type="similarity">
    <text evidence="5">Belongs to the SAT4 family.</text>
</comment>
<proteinExistence type="inferred from homology"/>
<evidence type="ECO:0000313" key="9">
    <source>
        <dbReference type="EMBL" id="KIK61306.1"/>
    </source>
</evidence>